<dbReference type="InterPro" id="IPR019819">
    <property type="entry name" value="Carboxylesterase_B_CS"/>
</dbReference>
<name>A0ABV7E4I9_9SPHN</name>
<dbReference type="PROSITE" id="PS51257">
    <property type="entry name" value="PROKAR_LIPOPROTEIN"/>
    <property type="match status" value="1"/>
</dbReference>
<dbReference type="PROSITE" id="PS00941">
    <property type="entry name" value="CARBOXYLESTERASE_B_2"/>
    <property type="match status" value="1"/>
</dbReference>
<dbReference type="RefSeq" id="WP_336926264.1">
    <property type="nucleotide sequence ID" value="NZ_JBANRO010000006.1"/>
</dbReference>
<accession>A0ABV7E4I9</accession>
<gene>
    <name evidence="5" type="ORF">ACFODU_06535</name>
</gene>
<dbReference type="Proteomes" id="UP001595456">
    <property type="component" value="Unassembled WGS sequence"/>
</dbReference>
<keyword evidence="3" id="KW-0732">Signal</keyword>
<comment type="similarity">
    <text evidence="1 3">Belongs to the type-B carboxylesterase/lipase family.</text>
</comment>
<keyword evidence="2 3" id="KW-0378">Hydrolase</keyword>
<evidence type="ECO:0000259" key="4">
    <source>
        <dbReference type="Pfam" id="PF00135"/>
    </source>
</evidence>
<sequence length="552" mass="57623">MKPSFARTGLAALVAASLAACATTGIASAQDTIASAPVQTAQGLVRGVPGALEGITVFKGIPFAAPPVGNLRWEQPQPPASWDGVRMADTWGDSCVQNPAPTRFPPNSATDMPDSPGISEDCLYLNIWTPATTGAERLPVMVWLYGGAYNEGGGSSPFSHGDHLAQKGVVMVTLNYRVAALGFFSHPELTAASPHGASGNQALGDAIAALQWIKDNIAAFGGDPSRVTIFGESAGAAMAGGLVGAPAARDLVHRAIPQSGAWMGLGIAPMVTRERAEAQALQQAEAQFGTTSLAALRAIPAEEIHAKLRGAGMIVDGHIIPEDVSIAVANNRQNPWDVLAGSNEDEGSFTAAFGPPATLASWLQGEAMRYGAHVELGRAAYPASTDAEAAAQSVRPFSDAMTWHMRQFADAQARLGRGAYLYYFTHDPLYDPDRADLGAAHTGEIPYVFNNLCAPRTFPGGSSVELMCGNPREEGFADQVSQYWVNFAATGNPNGAGLPHWPAAGETPRGAVMRLDADGSAVGPWLTPEQDALYQALFQDRVAGPLGIAAGN</sequence>
<dbReference type="EMBL" id="JBHRST010000008">
    <property type="protein sequence ID" value="MFC3097458.1"/>
    <property type="molecule type" value="Genomic_DNA"/>
</dbReference>
<reference evidence="6" key="1">
    <citation type="journal article" date="2019" name="Int. J. Syst. Evol. Microbiol.">
        <title>The Global Catalogue of Microorganisms (GCM) 10K type strain sequencing project: providing services to taxonomists for standard genome sequencing and annotation.</title>
        <authorList>
            <consortium name="The Broad Institute Genomics Platform"/>
            <consortium name="The Broad Institute Genome Sequencing Center for Infectious Disease"/>
            <person name="Wu L."/>
            <person name="Ma J."/>
        </authorList>
    </citation>
    <scope>NUCLEOTIDE SEQUENCE [LARGE SCALE GENOMIC DNA]</scope>
    <source>
        <strain evidence="6">KCTC 52607</strain>
    </source>
</reference>
<dbReference type="InterPro" id="IPR002018">
    <property type="entry name" value="CarbesteraseB"/>
</dbReference>
<dbReference type="PANTHER" id="PTHR43918:SF4">
    <property type="entry name" value="CARBOXYLIC ESTER HYDROLASE"/>
    <property type="match status" value="1"/>
</dbReference>
<protein>
    <recommendedName>
        <fullName evidence="3">Carboxylic ester hydrolase</fullName>
        <ecNumber evidence="3">3.1.1.-</ecNumber>
    </recommendedName>
</protein>
<dbReference type="PANTHER" id="PTHR43918">
    <property type="entry name" value="ACETYLCHOLINESTERASE"/>
    <property type="match status" value="1"/>
</dbReference>
<feature type="signal peptide" evidence="3">
    <location>
        <begin position="1"/>
        <end position="29"/>
    </location>
</feature>
<dbReference type="InterPro" id="IPR019826">
    <property type="entry name" value="Carboxylesterase_B_AS"/>
</dbReference>
<evidence type="ECO:0000256" key="2">
    <source>
        <dbReference type="ARBA" id="ARBA00022801"/>
    </source>
</evidence>
<proteinExistence type="inferred from homology"/>
<evidence type="ECO:0000256" key="3">
    <source>
        <dbReference type="RuleBase" id="RU361235"/>
    </source>
</evidence>
<dbReference type="EC" id="3.1.1.-" evidence="3"/>
<keyword evidence="6" id="KW-1185">Reference proteome</keyword>
<feature type="domain" description="Carboxylesterase type B" evidence="4">
    <location>
        <begin position="37"/>
        <end position="520"/>
    </location>
</feature>
<evidence type="ECO:0000313" key="5">
    <source>
        <dbReference type="EMBL" id="MFC3097458.1"/>
    </source>
</evidence>
<evidence type="ECO:0000313" key="6">
    <source>
        <dbReference type="Proteomes" id="UP001595456"/>
    </source>
</evidence>
<organism evidence="5 6">
    <name type="scientific">Alteraurantiacibacter palmitatis</name>
    <dbReference type="NCBI Taxonomy" id="2054628"/>
    <lineage>
        <taxon>Bacteria</taxon>
        <taxon>Pseudomonadati</taxon>
        <taxon>Pseudomonadota</taxon>
        <taxon>Alphaproteobacteria</taxon>
        <taxon>Sphingomonadales</taxon>
        <taxon>Erythrobacteraceae</taxon>
        <taxon>Alteraurantiacibacter</taxon>
    </lineage>
</organism>
<dbReference type="InterPro" id="IPR050654">
    <property type="entry name" value="AChE-related_enzymes"/>
</dbReference>
<dbReference type="Gene3D" id="3.40.50.1820">
    <property type="entry name" value="alpha/beta hydrolase"/>
    <property type="match status" value="1"/>
</dbReference>
<dbReference type="SUPFAM" id="SSF53474">
    <property type="entry name" value="alpha/beta-Hydrolases"/>
    <property type="match status" value="1"/>
</dbReference>
<dbReference type="InterPro" id="IPR029058">
    <property type="entry name" value="AB_hydrolase_fold"/>
</dbReference>
<dbReference type="PROSITE" id="PS00122">
    <property type="entry name" value="CARBOXYLESTERASE_B_1"/>
    <property type="match status" value="1"/>
</dbReference>
<dbReference type="Pfam" id="PF00135">
    <property type="entry name" value="COesterase"/>
    <property type="match status" value="1"/>
</dbReference>
<comment type="caution">
    <text evidence="5">The sequence shown here is derived from an EMBL/GenBank/DDBJ whole genome shotgun (WGS) entry which is preliminary data.</text>
</comment>
<evidence type="ECO:0000256" key="1">
    <source>
        <dbReference type="ARBA" id="ARBA00005964"/>
    </source>
</evidence>
<feature type="chain" id="PRO_5044954821" description="Carboxylic ester hydrolase" evidence="3">
    <location>
        <begin position="30"/>
        <end position="552"/>
    </location>
</feature>